<feature type="compositionally biased region" description="Low complexity" evidence="6">
    <location>
        <begin position="13"/>
        <end position="22"/>
    </location>
</feature>
<dbReference type="PANTHER" id="PTHR12626">
    <property type="entry name" value="PROGRAMMED CELL DEATH 4"/>
    <property type="match status" value="1"/>
</dbReference>
<feature type="domain" description="MI" evidence="7">
    <location>
        <begin position="75"/>
        <end position="197"/>
    </location>
</feature>
<reference evidence="8 9" key="1">
    <citation type="journal article" date="2024" name="Science">
        <title>Giant polyketide synthase enzymes in the biosynthesis of giant marine polyether toxins.</title>
        <authorList>
            <person name="Fallon T.R."/>
            <person name="Shende V.V."/>
            <person name="Wierzbicki I.H."/>
            <person name="Pendleton A.L."/>
            <person name="Watervoot N.F."/>
            <person name="Auber R.P."/>
            <person name="Gonzalez D.J."/>
            <person name="Wisecaver J.H."/>
            <person name="Moore B.S."/>
        </authorList>
    </citation>
    <scope>NUCLEOTIDE SEQUENCE [LARGE SCALE GENOMIC DNA]</scope>
    <source>
        <strain evidence="8 9">12B1</strain>
    </source>
</reference>
<dbReference type="EMBL" id="JBGBPQ010000021">
    <property type="protein sequence ID" value="KAL1503562.1"/>
    <property type="molecule type" value="Genomic_DNA"/>
</dbReference>
<evidence type="ECO:0000256" key="1">
    <source>
        <dbReference type="ARBA" id="ARBA00004496"/>
    </source>
</evidence>
<dbReference type="AlphaFoldDB" id="A0AB34IN14"/>
<evidence type="ECO:0000259" key="7">
    <source>
        <dbReference type="PROSITE" id="PS51366"/>
    </source>
</evidence>
<comment type="similarity">
    <text evidence="2">Belongs to the PDCD4 family.</text>
</comment>
<keyword evidence="9" id="KW-1185">Reference proteome</keyword>
<feature type="region of interest" description="Disordered" evidence="6">
    <location>
        <begin position="1"/>
        <end position="38"/>
    </location>
</feature>
<feature type="domain" description="MI" evidence="7">
    <location>
        <begin position="389"/>
        <end position="511"/>
    </location>
</feature>
<proteinExistence type="inferred from homology"/>
<evidence type="ECO:0000313" key="8">
    <source>
        <dbReference type="EMBL" id="KAL1503562.1"/>
    </source>
</evidence>
<dbReference type="Pfam" id="PF02847">
    <property type="entry name" value="MA3"/>
    <property type="match status" value="3"/>
</dbReference>
<feature type="domain" description="MI" evidence="7">
    <location>
        <begin position="226"/>
        <end position="347"/>
    </location>
</feature>
<keyword evidence="4" id="KW-0677">Repeat</keyword>
<comment type="caution">
    <text evidence="8">The sequence shown here is derived from an EMBL/GenBank/DDBJ whole genome shotgun (WGS) entry which is preliminary data.</text>
</comment>
<dbReference type="InterPro" id="IPR039778">
    <property type="entry name" value="PDCD4"/>
</dbReference>
<protein>
    <recommendedName>
        <fullName evidence="7">MI domain-containing protein</fullName>
    </recommendedName>
</protein>
<organism evidence="8 9">
    <name type="scientific">Prymnesium parvum</name>
    <name type="common">Toxic golden alga</name>
    <dbReference type="NCBI Taxonomy" id="97485"/>
    <lineage>
        <taxon>Eukaryota</taxon>
        <taxon>Haptista</taxon>
        <taxon>Haptophyta</taxon>
        <taxon>Prymnesiophyceae</taxon>
        <taxon>Prymnesiales</taxon>
        <taxon>Prymnesiaceae</taxon>
        <taxon>Prymnesium</taxon>
    </lineage>
</organism>
<sequence length="536" mass="58086">MKVSLSQFHQMLAPPEAEAESPLPRGPGERAAPCPDARTRKWVVEGGAGEGAVYRSASELEPSPPTGGAAASLDEFKAGLDLCLREFLSGGDLVEATSCLLEMGCAKFHPHIVKRAILLAMDKEAREREMVAELFDSLHVRGLLTSQQIADGFASLLDALDDLRLDTPAAPALLAHFLADAILDGLLPPTVAAGWPSELTSSPTVKAVMEEVEARLVGRVPTAGAELRQAIRSVVVEYLVSHDATEVARRLDELKVGVSCQHEIIRAAIEVGLDRRDHERELISQLLSFLYDVVSPPQITRGFEQLILRIDDLTMDNPQASTVLAAFLVRAVADDVLPPAFVRQPPPEALATPLQLATLTQARAQLAAAHFGDKRRKVWGAAADADIATLKHSIAELVREYFVAGELEEAVRCIVELEAPFFLHEVVKRLVVLSLDYAHAKQHLARQLISRLYTQSILSSEQLALGLKRLVQALPDLRLDNPKVAEVLAEYIQHCCEIGAIPDTSTWGETARMLSSAECDDEAVLASVTSPDAPAV</sequence>
<evidence type="ECO:0000256" key="5">
    <source>
        <dbReference type="ARBA" id="ARBA00023242"/>
    </source>
</evidence>
<dbReference type="GO" id="GO:0005737">
    <property type="term" value="C:cytoplasm"/>
    <property type="evidence" value="ECO:0007669"/>
    <property type="project" value="UniProtKB-SubCell"/>
</dbReference>
<dbReference type="InterPro" id="IPR003891">
    <property type="entry name" value="Initiation_fac_eIF4g_MI"/>
</dbReference>
<dbReference type="SUPFAM" id="SSF48371">
    <property type="entry name" value="ARM repeat"/>
    <property type="match status" value="3"/>
</dbReference>
<evidence type="ECO:0000256" key="4">
    <source>
        <dbReference type="ARBA" id="ARBA00022737"/>
    </source>
</evidence>
<keyword evidence="5" id="KW-0539">Nucleus</keyword>
<evidence type="ECO:0000256" key="2">
    <source>
        <dbReference type="ARBA" id="ARBA00005497"/>
    </source>
</evidence>
<comment type="subcellular location">
    <subcellularLocation>
        <location evidence="1">Cytoplasm</location>
    </subcellularLocation>
</comment>
<gene>
    <name evidence="8" type="ORF">AB1Y20_012040</name>
</gene>
<name>A0AB34IN14_PRYPA</name>
<evidence type="ECO:0000256" key="3">
    <source>
        <dbReference type="ARBA" id="ARBA00022490"/>
    </source>
</evidence>
<dbReference type="SMART" id="SM00544">
    <property type="entry name" value="MA3"/>
    <property type="match status" value="3"/>
</dbReference>
<dbReference type="GO" id="GO:0045892">
    <property type="term" value="P:negative regulation of DNA-templated transcription"/>
    <property type="evidence" value="ECO:0007669"/>
    <property type="project" value="InterPro"/>
</dbReference>
<accession>A0AB34IN14</accession>
<dbReference type="PROSITE" id="PS51366">
    <property type="entry name" value="MI"/>
    <property type="match status" value="3"/>
</dbReference>
<evidence type="ECO:0000313" key="9">
    <source>
        <dbReference type="Proteomes" id="UP001515480"/>
    </source>
</evidence>
<dbReference type="Gene3D" id="1.25.40.180">
    <property type="match status" value="3"/>
</dbReference>
<keyword evidence="3" id="KW-0963">Cytoplasm</keyword>
<evidence type="ECO:0000256" key="6">
    <source>
        <dbReference type="SAM" id="MobiDB-lite"/>
    </source>
</evidence>
<dbReference type="InterPro" id="IPR016024">
    <property type="entry name" value="ARM-type_fold"/>
</dbReference>
<dbReference type="Proteomes" id="UP001515480">
    <property type="component" value="Unassembled WGS sequence"/>
</dbReference>
<dbReference type="PANTHER" id="PTHR12626:SF0">
    <property type="entry name" value="PROGRAMMED CELL DEATH PROTEIN 4"/>
    <property type="match status" value="1"/>
</dbReference>